<feature type="transmembrane region" description="Helical" evidence="3">
    <location>
        <begin position="54"/>
        <end position="73"/>
    </location>
</feature>
<dbReference type="Proteomes" id="UP000521676">
    <property type="component" value="Unassembled WGS sequence"/>
</dbReference>
<gene>
    <name evidence="5" type="ORF">HXX08_05540</name>
    <name evidence="6" type="ORF">OZ401_000456</name>
</gene>
<keyword evidence="8" id="KW-1185">Reference proteome</keyword>
<evidence type="ECO:0000313" key="8">
    <source>
        <dbReference type="Proteomes" id="UP001431572"/>
    </source>
</evidence>
<dbReference type="CDD" id="cd07385">
    <property type="entry name" value="MPP_YkuE_C"/>
    <property type="match status" value="1"/>
</dbReference>
<dbReference type="EMBL" id="JACATZ010000001">
    <property type="protein sequence ID" value="NWJ45325.1"/>
    <property type="molecule type" value="Genomic_DNA"/>
</dbReference>
<organism evidence="5 7">
    <name type="scientific">Candidatus Chlorohelix allophototropha</name>
    <dbReference type="NCBI Taxonomy" id="3003348"/>
    <lineage>
        <taxon>Bacteria</taxon>
        <taxon>Bacillati</taxon>
        <taxon>Chloroflexota</taxon>
        <taxon>Chloroflexia</taxon>
        <taxon>Candidatus Chloroheliales</taxon>
        <taxon>Candidatus Chloroheliaceae</taxon>
        <taxon>Candidatus Chlorohelix</taxon>
    </lineage>
</organism>
<feature type="transmembrane region" description="Helical" evidence="3">
    <location>
        <begin position="12"/>
        <end position="34"/>
    </location>
</feature>
<keyword evidence="1" id="KW-0479">Metal-binding</keyword>
<dbReference type="Gene3D" id="3.60.21.10">
    <property type="match status" value="1"/>
</dbReference>
<protein>
    <submittedName>
        <fullName evidence="5">Metallophosphoesterase</fullName>
    </submittedName>
</protein>
<dbReference type="EMBL" id="CP128399">
    <property type="protein sequence ID" value="WJW67200.1"/>
    <property type="molecule type" value="Genomic_DNA"/>
</dbReference>
<reference evidence="6" key="2">
    <citation type="journal article" date="2024" name="Nature">
        <title>Anoxygenic phototroph of the Chloroflexota uses a type I reaction centre.</title>
        <authorList>
            <person name="Tsuji J.M."/>
            <person name="Shaw N.A."/>
            <person name="Nagashima S."/>
            <person name="Venkiteswaran J.J."/>
            <person name="Schiff S.L."/>
            <person name="Watanabe T."/>
            <person name="Fukui M."/>
            <person name="Hanada S."/>
            <person name="Tank M."/>
            <person name="Neufeld J.D."/>
        </authorList>
    </citation>
    <scope>NUCLEOTIDE SEQUENCE</scope>
    <source>
        <strain evidence="6">L227-S17</strain>
    </source>
</reference>
<reference evidence="5 7" key="1">
    <citation type="submission" date="2020-06" db="EMBL/GenBank/DDBJ databases">
        <title>Anoxygenic phototrophic Chloroflexota member uses a Type I reaction center.</title>
        <authorList>
            <person name="Tsuji J.M."/>
            <person name="Shaw N.A."/>
            <person name="Nagashima S."/>
            <person name="Venkiteswaran J."/>
            <person name="Schiff S.L."/>
            <person name="Hanada S."/>
            <person name="Tank M."/>
            <person name="Neufeld J.D."/>
        </authorList>
    </citation>
    <scope>NUCLEOTIDE SEQUENCE [LARGE SCALE GENOMIC DNA]</scope>
    <source>
        <strain evidence="5">L227-S17</strain>
    </source>
</reference>
<keyword evidence="3" id="KW-0812">Transmembrane</keyword>
<dbReference type="PANTHER" id="PTHR31302:SF31">
    <property type="entry name" value="PHOSPHODIESTERASE YAEI"/>
    <property type="match status" value="1"/>
</dbReference>
<dbReference type="PANTHER" id="PTHR31302">
    <property type="entry name" value="TRANSMEMBRANE PROTEIN WITH METALLOPHOSPHOESTERASE DOMAIN-RELATED"/>
    <property type="match status" value="1"/>
</dbReference>
<dbReference type="SUPFAM" id="SSF56300">
    <property type="entry name" value="Metallo-dependent phosphatases"/>
    <property type="match status" value="1"/>
</dbReference>
<dbReference type="InterPro" id="IPR029052">
    <property type="entry name" value="Metallo-depent_PP-like"/>
</dbReference>
<evidence type="ECO:0000313" key="7">
    <source>
        <dbReference type="Proteomes" id="UP000521676"/>
    </source>
</evidence>
<dbReference type="InterPro" id="IPR004843">
    <property type="entry name" value="Calcineurin-like_PHP"/>
</dbReference>
<evidence type="ECO:0000313" key="6">
    <source>
        <dbReference type="EMBL" id="WJW67200.1"/>
    </source>
</evidence>
<dbReference type="Proteomes" id="UP001431572">
    <property type="component" value="Chromosome 1"/>
</dbReference>
<evidence type="ECO:0000256" key="1">
    <source>
        <dbReference type="ARBA" id="ARBA00022723"/>
    </source>
</evidence>
<keyword evidence="3" id="KW-1133">Transmembrane helix</keyword>
<proteinExistence type="predicted"/>
<dbReference type="GO" id="GO:0046872">
    <property type="term" value="F:metal ion binding"/>
    <property type="evidence" value="ECO:0007669"/>
    <property type="project" value="UniProtKB-KW"/>
</dbReference>
<evidence type="ECO:0000313" key="5">
    <source>
        <dbReference type="EMBL" id="NWJ45325.1"/>
    </source>
</evidence>
<dbReference type="Pfam" id="PF00149">
    <property type="entry name" value="Metallophos"/>
    <property type="match status" value="1"/>
</dbReference>
<dbReference type="GO" id="GO:0008758">
    <property type="term" value="F:UDP-2,3-diacylglucosamine hydrolase activity"/>
    <property type="evidence" value="ECO:0007669"/>
    <property type="project" value="TreeGrafter"/>
</dbReference>
<dbReference type="GO" id="GO:0009245">
    <property type="term" value="P:lipid A biosynthetic process"/>
    <property type="evidence" value="ECO:0007669"/>
    <property type="project" value="TreeGrafter"/>
</dbReference>
<keyword evidence="3" id="KW-0472">Membrane</keyword>
<dbReference type="AlphaFoldDB" id="A0A8T7M348"/>
<accession>A0A8T7M348</accession>
<name>A0A8T7M348_9CHLR</name>
<sequence>MGKKLNLWRHLLNFGLWVLCLGIGYFVLVGITYGIGGIPEIFGATGESLQWWGWGLRLVIALIFGFATFWLLFHPIRARRAVVTFVKTLYRRFIPIKKAETPPVSEAANNVSEIKPISRRRFVAESAALTAFTGYSFFAEANGWTVNRIELNLRDLPSAFEGFIIAQITDIHIDSYSTPQDVSRFVARVNSFKPDLTVVTGDFISRGTYYFDMAAETLGKLQDGARMGVYGVSGNHDFWSESDLGRFQTALKKNGIPLIRNSATELKLNGDSLWLLGTDDSTTHNADWGKTIKSLGYRTVEEAQKDTRAKILLSHNPNFTQQVKDTDNCLMLSGHTHGGQVYLPGVMDLVMQPIFPRYRGLYQIGEFQLYVNNGYGTVGPPLRFLTRPEITLIRLTRKS</sequence>
<feature type="domain" description="Calcineurin-like phosphoesterase" evidence="4">
    <location>
        <begin position="165"/>
        <end position="338"/>
    </location>
</feature>
<dbReference type="GO" id="GO:0016020">
    <property type="term" value="C:membrane"/>
    <property type="evidence" value="ECO:0007669"/>
    <property type="project" value="GOC"/>
</dbReference>
<keyword evidence="2" id="KW-0378">Hydrolase</keyword>
<evidence type="ECO:0000256" key="2">
    <source>
        <dbReference type="ARBA" id="ARBA00022801"/>
    </source>
</evidence>
<dbReference type="RefSeq" id="WP_341469098.1">
    <property type="nucleotide sequence ID" value="NZ_CP128399.1"/>
</dbReference>
<evidence type="ECO:0000256" key="3">
    <source>
        <dbReference type="SAM" id="Phobius"/>
    </source>
</evidence>
<dbReference type="InterPro" id="IPR051158">
    <property type="entry name" value="Metallophosphoesterase_sf"/>
</dbReference>
<evidence type="ECO:0000259" key="4">
    <source>
        <dbReference type="Pfam" id="PF00149"/>
    </source>
</evidence>